<dbReference type="FunFam" id="1.20.1250.20:FF:000011">
    <property type="entry name" value="MFS multidrug transporter, putative"/>
    <property type="match status" value="1"/>
</dbReference>
<dbReference type="Pfam" id="PF07690">
    <property type="entry name" value="MFS_1"/>
    <property type="match status" value="1"/>
</dbReference>
<dbReference type="InterPro" id="IPR011701">
    <property type="entry name" value="MFS"/>
</dbReference>
<keyword evidence="2 5" id="KW-0812">Transmembrane</keyword>
<sequence>MSTSADESDEKVVLVDFEGDHPQDWPAVRKWTVMATVSIPLFLMPLSSTITTPAVAAIADEFHITSSVTGPLALSLFLLMYSMGPILLGPFSELYGRWPVLQAGSVFYLAFNIGAGFCTSMTQLLVFRLFSGIGASASLAVGASMVGDVFRKEERGLPVALVSLGPVLGSCLGPMVGGFIADYTTWRWAFWSTSIAAGFFLVICLIAARETYAPILLLRKKKLLIAEAISQGSDYGRVWKTPFEKDETVGQLYRRTISRSLYFLGTQPIIQALACYYGYLYGIVYLLLSSFSDLWTERYHMRISTGSLNYIAPCIGYAIGAQICAFLTDRVYRYQVAKNNGVGKPEFRLPIMVPASLLVPIGLFIYGWTAEYKTHWIVPDIGIALPLMGATIIFQCVSAYLLDTFPIYAASANGAVYIVRGLTGFGFPLFSPEMYAKLGYGWGNSLLAFLGLLIGCPIPFILWRYGERLRAVSNFADQTK</sequence>
<accession>A0A9W9UMQ2</accession>
<dbReference type="Gene3D" id="1.20.1250.20">
    <property type="entry name" value="MFS general substrate transporter like domains"/>
    <property type="match status" value="1"/>
</dbReference>
<evidence type="ECO:0000256" key="1">
    <source>
        <dbReference type="ARBA" id="ARBA00004141"/>
    </source>
</evidence>
<feature type="transmembrane region" description="Helical" evidence="5">
    <location>
        <begin position="71"/>
        <end position="91"/>
    </location>
</feature>
<dbReference type="PANTHER" id="PTHR23502">
    <property type="entry name" value="MAJOR FACILITATOR SUPERFAMILY"/>
    <property type="match status" value="1"/>
</dbReference>
<reference evidence="7" key="2">
    <citation type="journal article" date="2023" name="IMA Fungus">
        <title>Comparative genomic study of the Penicillium genus elucidates a diverse pangenome and 15 lateral gene transfer events.</title>
        <authorList>
            <person name="Petersen C."/>
            <person name="Sorensen T."/>
            <person name="Nielsen M.R."/>
            <person name="Sondergaard T.E."/>
            <person name="Sorensen J.L."/>
            <person name="Fitzpatrick D.A."/>
            <person name="Frisvad J.C."/>
            <person name="Nielsen K.L."/>
        </authorList>
    </citation>
    <scope>NUCLEOTIDE SEQUENCE</scope>
    <source>
        <strain evidence="7">IBT 35675</strain>
    </source>
</reference>
<dbReference type="InterPro" id="IPR036259">
    <property type="entry name" value="MFS_trans_sf"/>
</dbReference>
<dbReference type="AlphaFoldDB" id="A0A9W9UMQ2"/>
<feature type="transmembrane region" description="Helical" evidence="5">
    <location>
        <begin position="129"/>
        <end position="150"/>
    </location>
</feature>
<proteinExistence type="predicted"/>
<keyword evidence="8" id="KW-1185">Reference proteome</keyword>
<reference evidence="7" key="1">
    <citation type="submission" date="2022-12" db="EMBL/GenBank/DDBJ databases">
        <authorList>
            <person name="Petersen C."/>
        </authorList>
    </citation>
    <scope>NUCLEOTIDE SEQUENCE</scope>
    <source>
        <strain evidence="7">IBT 35675</strain>
    </source>
</reference>
<dbReference type="GO" id="GO:0016020">
    <property type="term" value="C:membrane"/>
    <property type="evidence" value="ECO:0007669"/>
    <property type="project" value="UniProtKB-SubCell"/>
</dbReference>
<evidence type="ECO:0000256" key="2">
    <source>
        <dbReference type="ARBA" id="ARBA00022692"/>
    </source>
</evidence>
<feature type="transmembrane region" description="Helical" evidence="5">
    <location>
        <begin position="414"/>
        <end position="430"/>
    </location>
</feature>
<dbReference type="Proteomes" id="UP001148299">
    <property type="component" value="Unassembled WGS sequence"/>
</dbReference>
<feature type="transmembrane region" description="Helical" evidence="5">
    <location>
        <begin position="261"/>
        <end position="288"/>
    </location>
</feature>
<feature type="transmembrane region" description="Helical" evidence="5">
    <location>
        <begin position="98"/>
        <end position="117"/>
    </location>
</feature>
<feature type="transmembrane region" description="Helical" evidence="5">
    <location>
        <begin position="349"/>
        <end position="369"/>
    </location>
</feature>
<feature type="transmembrane region" description="Helical" evidence="5">
    <location>
        <begin position="308"/>
        <end position="328"/>
    </location>
</feature>
<evidence type="ECO:0000313" key="7">
    <source>
        <dbReference type="EMBL" id="KAJ5350607.1"/>
    </source>
</evidence>
<dbReference type="PROSITE" id="PS50850">
    <property type="entry name" value="MFS"/>
    <property type="match status" value="1"/>
</dbReference>
<feature type="domain" description="Major facilitator superfamily (MFS) profile" evidence="6">
    <location>
        <begin position="33"/>
        <end position="469"/>
    </location>
</feature>
<feature type="transmembrane region" description="Helical" evidence="5">
    <location>
        <begin position="442"/>
        <end position="463"/>
    </location>
</feature>
<dbReference type="PANTHER" id="PTHR23502:SF60">
    <property type="entry name" value="MAJOR FACILITATOR SUPERFAMILY (MFS) PROFILE DOMAIN-CONTAINING PROTEIN-RELATED"/>
    <property type="match status" value="1"/>
</dbReference>
<feature type="transmembrane region" description="Helical" evidence="5">
    <location>
        <begin position="157"/>
        <end position="176"/>
    </location>
</feature>
<gene>
    <name evidence="7" type="ORF">N7541_008334</name>
</gene>
<comment type="subcellular location">
    <subcellularLocation>
        <location evidence="1">Membrane</location>
        <topology evidence="1">Multi-pass membrane protein</topology>
    </subcellularLocation>
</comment>
<feature type="transmembrane region" description="Helical" evidence="5">
    <location>
        <begin position="381"/>
        <end position="402"/>
    </location>
</feature>
<evidence type="ECO:0000256" key="4">
    <source>
        <dbReference type="ARBA" id="ARBA00023136"/>
    </source>
</evidence>
<protein>
    <recommendedName>
        <fullName evidence="6">Major facilitator superfamily (MFS) profile domain-containing protein</fullName>
    </recommendedName>
</protein>
<dbReference type="InterPro" id="IPR020846">
    <property type="entry name" value="MFS_dom"/>
</dbReference>
<comment type="caution">
    <text evidence="7">The sequence shown here is derived from an EMBL/GenBank/DDBJ whole genome shotgun (WGS) entry which is preliminary data.</text>
</comment>
<feature type="transmembrane region" description="Helical" evidence="5">
    <location>
        <begin position="188"/>
        <end position="208"/>
    </location>
</feature>
<organism evidence="7 8">
    <name type="scientific">Penicillium brevicompactum</name>
    <dbReference type="NCBI Taxonomy" id="5074"/>
    <lineage>
        <taxon>Eukaryota</taxon>
        <taxon>Fungi</taxon>
        <taxon>Dikarya</taxon>
        <taxon>Ascomycota</taxon>
        <taxon>Pezizomycotina</taxon>
        <taxon>Eurotiomycetes</taxon>
        <taxon>Eurotiomycetidae</taxon>
        <taxon>Eurotiales</taxon>
        <taxon>Aspergillaceae</taxon>
        <taxon>Penicillium</taxon>
    </lineage>
</organism>
<keyword evidence="4 5" id="KW-0472">Membrane</keyword>
<evidence type="ECO:0000256" key="3">
    <source>
        <dbReference type="ARBA" id="ARBA00022989"/>
    </source>
</evidence>
<evidence type="ECO:0000259" key="6">
    <source>
        <dbReference type="PROSITE" id="PS50850"/>
    </source>
</evidence>
<dbReference type="EMBL" id="JAPZBR010000006">
    <property type="protein sequence ID" value="KAJ5350607.1"/>
    <property type="molecule type" value="Genomic_DNA"/>
</dbReference>
<evidence type="ECO:0000313" key="8">
    <source>
        <dbReference type="Proteomes" id="UP001148299"/>
    </source>
</evidence>
<dbReference type="GO" id="GO:0022857">
    <property type="term" value="F:transmembrane transporter activity"/>
    <property type="evidence" value="ECO:0007669"/>
    <property type="project" value="InterPro"/>
</dbReference>
<name>A0A9W9UMQ2_PENBR</name>
<feature type="transmembrane region" description="Helical" evidence="5">
    <location>
        <begin position="39"/>
        <end position="59"/>
    </location>
</feature>
<dbReference type="SUPFAM" id="SSF103473">
    <property type="entry name" value="MFS general substrate transporter"/>
    <property type="match status" value="1"/>
</dbReference>
<evidence type="ECO:0000256" key="5">
    <source>
        <dbReference type="SAM" id="Phobius"/>
    </source>
</evidence>
<dbReference type="CDD" id="cd17323">
    <property type="entry name" value="MFS_Tpo1_MDR_like"/>
    <property type="match status" value="1"/>
</dbReference>
<keyword evidence="3 5" id="KW-1133">Transmembrane helix</keyword>